<sequence>MSLDGAQLNHVNADGISVAYPAKGRKFNVGSFLGSDLMLPDAERVHCEIQCDAFGRVTVYNYSVNEPILLNDQVVPATAKRPLVHGARLKILNELYTWHFPKVEDAPNTPDRMPPEQAANSSPSLKTHRARRQFENRFTVHNFRYSINSDDEGNTSIETPPLETSTSSNAETDPTAEAEVERCVTPSVQEVDESLPKVDLVKATQNKENTRTPCNKLILELCDRSDVVITSFSPRETGVKIEKSFTRVIKPSTGLGVGLLSAANTPKSVYSTPKSVLSEQNDDSCSRDLMDFSTPSTSKKALAGKRQSSMYLIDLTTPQRLRPTLSATPKQTPASAGVISVASTDESSDSPMVIDITNLSTPSTSSATISKQDQQSRLTAKTPKEQKLVVSSTPRRTPQSLMKRALLTSAKKQLPEASKSKHTTPVRQSLLDARRQCLTAPRRLPFHPQPQWRTPGRRQMANTPVKAPLTTPRKRQSSVCLSSPRDNKISQLRKSLAAAAKVSPSVGMSNKLVAKARRALNSPKQNSPQRIESPKVDTPREESNEPDLGQNLSSELSRTFTLDDDNSNVSSAAALEAMACLINDDEMPALARSKQLNSSLNEVKPNDTIQKELDESNNIFSPNDDAKRDEIGSTQEGNQNRTFDANVSQELKNKSIESTKASPTNESLKNREDAETINSVVLQETASEFSKDSAAVDIIEDNICEEVTPTTTYQEEAVDNLVEDSICEEVCITPQDDAKAEVPEASPEDHVNELAQSSQTPLTKRVTRRSSMESKAVAVTPRRSMRRASIEASNKLDEQLSRPKRRASCSSTLEHEATALATTTPKRKRRLTEELSTSTRKSVRRISNTPKAVAQVDESVGDMGVIVEEEDAVQLEDNKLPADEDYGNELPSDAIDEPDRIDYHGMRELLKTPKSCSTPRFKGLREMMRTPKAPASPVLDHIEELLEGDSNDASATPKRQVTVSRVSLELTRPETQDLYFKTPSGKHLMIPNDPASAVLKSREDSLAATTEYDLNATNATVHLDKIFDDMLTAETTNPIEGSEVEINVTTVSTVSDTVADPLASSLGPSDTVNSEALMTIGDMDESHRDPLTSTAFKPGAQADANERYLDTGKSSSICEMSGIQMLDQTSDSMFSEPLIVTGVDSADVTLEETKATGTVKACTPRKSILEDCSDTDSMVGLAEPLVVSDDEDDIEVDPEKPNVNASVAQIENSQDESETSNRDRAESSSVQVQDPSVNTAFTLDNSQKNEQEPEPSIIEELSIQLEVSSQTISRIDLEATNVDATLDMSVDNRKSTIYALNTSEAQKSEKLTTGSESFINDLSRGQEESTTGESVSHEISEIPEEDEISMIELESSNAAASNTTIKDNGNEVEDVASPVQELPILTNENKEALNCEMSSENKIEKDQTPEAISNTDIKCLRNDITNKAEISDKEQIEQLQIPDVNVNVLEATTSPLDIIDSNETNLNTSDKENLEVELKELTTKCEDKKEIDKTRTPEDVKSRDTHLDESVIEFDVSVLAENDETEKQLPEVTETTHIKKENETTAATVDTVETQNSDADESIVELDASLRAEIDVDQQLEEQFPEIIKPSSIKNEIKETARVENLDSNVDESIIELDASVLAENDVDQQLEEQLPEIVKTTSTESDIEALAGDIASAQDIVLEESIIELDTSMLADDNDVKELPMETSTTSPILKPKATEVRAVGVVETTSKAETISTEIAEDAMNKAESSESNKNESLLIQEASSETEWAQKPSLDQDLCLSENYTEKTACQDILEENATNQNDSLVQQDDKNQNELYISSDDILPRSSGESLADTSASPAANVNKSLIEIDASNATTEGEDNKEESHAKAQTAVTSESSEDTISSTRASVGENDKIVQHPIENTIVLTSSQPENDEKLNASLVPEVDKALEEQQMENATNKPVDVPNKETAIKDSSATTQEKEDTIDTTKDENATHLKYVEEITAIVDSSASTQDIEKALDTTKDENATNVKSDDVPREKTPAIADSTAPTQNEQETLHTTIDEIATNGKSNDMPNEETTAIDDSTDMTLDKEETLNSTKDENTTNLNSDDLPHEEMPAIKDSSASTLDKEESPDTLLDDSIANQPARQSLDDVSKDISTQNADENEVALDTPLTTEENEKEDAKSSPIAELAKVPLTHNDVTMGLVEKEEYEDKKSPGPIPETVLQTNEANATIEPTTRESSAKESETVTMFEKELGKNNQIQIEVEATSTKNSTMGEEDDKVSFTKDTAEEPKKQVDGIIDLDANCLAKNDIELVANKDESVVMDIEQNEDVSANKPDVQDASKADKMEDHQGNERTQVEQLKTRKTIETGTEQANSSSQDESHEIEDENEPVKIPTDAAPTEIEGVIELDDSTIDSNSITDPSSSEIQSTEEAAVIELDDSTAESSSIAEPKCSIGDDGVIELNDSSTDSNSMRDQQSLYRKAGIPTLNQPLEQVSVEISEESTSTSTPTHETVVQNTTDKQVGHIVEQQSVSELKQVEIVAAKVQPADIAENSESKIEEELAKDQPQSESSELGNATPALNENQTKQSERLSKDLFADIMENDHVEAAVVNQATITAETLNNKPLLTEGLEKHMGNTSEVVENEKQLDKVIEVANEKVKADNTKEQGRTSPLDIAENCEPLEDNHNDKAIVEAIETHTENQLKLRGRKSIDTEEKITETVAQIEIMAEEPSHLQQPKRRGRKATVEIDEKKLEETVTHEEIPEQRSKSNRRGRKPTVETEEKEAEKTVQQIDNESKQQKLVESHHSIRSTRRGRKSVDAEENKHQNTVEDATIKHTEVKSDEQNDLNKPKRRANKEAAKTIAVEKKIEEPTAEETVDADDKKPNIVPEEDIEHIETKSEEQSDQPKSKRRPRKATVDQTESTEKKLEETVDKIVDKPKSKRGRKPTHDDSKEHAGDKSEEENAAKAKDLHKPRTRRGQKPTTTELESKETPEQEKLVEDTSDLDRPIVHDETPTTTVEEMAEKTSTDTEKPKRRGRKPSAEVVAVEVFEPVKPNEEPIKEKPKRRGRKASAEETHELPERKTTRNTRKASAETVEQHEPAKEAMDVIEEAEEPLSKILRVEEPAASTTPIIRRRGRRQSVNAEDAPPQDLVVATSSRRGRKATTDTETPAEPAEVKPKRRGRKASADETHTDDAEPAKKLAKRGRKPSAEVEHHDSDATEPAVEKKTAMRRVRKASVQMDTPTLAKKATARRGRKASVAEEQLEVPKDLPESSAVIVAASSPRPQPPSSEDELTPRRREGRNLPRKNYDETSDEDKRGSTSSPRRARKPAASKAASKAAGAVTPPVAKPTTPIPSTKQEAIVESTVEPLVPHTPTGPPVVLPEPTSSQRREGRNVPRKNYNETSDDDKPGTSRARRVRQPTVKALELLVDTAAAAQRPVTPRRRKAKDDGDQPSEKKPLTDQGTPITATKSRAGGRRKAPDPADVAEVVSVALSTGKRVARSRKDSAASNQHEEQVEQELAPEPEAEPKQTTKRNARGKGKSAVAEEEATDEPATKKPRGKTPILVTHVEVVPTEESTAKRAPASRGRAARTVKAVEDNVDGAPETTAPARAGRGRKVHFEATEEATTAASAAAQAEAPTRSTRSRRK</sequence>
<feature type="region of interest" description="Disordered" evidence="1">
    <location>
        <begin position="2232"/>
        <end position="2255"/>
    </location>
</feature>
<feature type="region of interest" description="Disordered" evidence="1">
    <location>
        <begin position="2173"/>
        <end position="2211"/>
    </location>
</feature>
<feature type="region of interest" description="Disordered" evidence="1">
    <location>
        <begin position="2512"/>
        <end position="2556"/>
    </location>
</feature>
<feature type="compositionally biased region" description="Basic and acidic residues" evidence="1">
    <location>
        <begin position="2782"/>
        <end position="2836"/>
    </location>
</feature>
<feature type="compositionally biased region" description="Basic and acidic residues" evidence="1">
    <location>
        <begin position="1983"/>
        <end position="2004"/>
    </location>
</feature>
<feature type="compositionally biased region" description="Basic and acidic residues" evidence="1">
    <location>
        <begin position="2201"/>
        <end position="2211"/>
    </location>
</feature>
<feature type="compositionally biased region" description="Polar residues" evidence="1">
    <location>
        <begin position="658"/>
        <end position="667"/>
    </location>
</feature>
<evidence type="ECO:0000313" key="3">
    <source>
        <dbReference type="Proteomes" id="UP000009192"/>
    </source>
</evidence>
<feature type="region of interest" description="Disordered" evidence="1">
    <location>
        <begin position="518"/>
        <end position="552"/>
    </location>
</feature>
<feature type="compositionally biased region" description="Low complexity" evidence="1">
    <location>
        <begin position="3592"/>
        <end position="3607"/>
    </location>
</feature>
<dbReference type="Proteomes" id="UP000009192">
    <property type="component" value="Unassembled WGS sequence"/>
</dbReference>
<feature type="compositionally biased region" description="Polar residues" evidence="1">
    <location>
        <begin position="2532"/>
        <end position="2553"/>
    </location>
</feature>
<feature type="compositionally biased region" description="Basic and acidic residues" evidence="1">
    <location>
        <begin position="3061"/>
        <end position="3071"/>
    </location>
</feature>
<dbReference type="eggNOG" id="ENOG502SAJQ">
    <property type="taxonomic scope" value="Eukaryota"/>
</dbReference>
<feature type="compositionally biased region" description="Low complexity" evidence="1">
    <location>
        <begin position="2380"/>
        <end position="2391"/>
    </location>
</feature>
<feature type="compositionally biased region" description="Basic and acidic residues" evidence="1">
    <location>
        <begin position="2987"/>
        <end position="2997"/>
    </location>
</feature>
<feature type="region of interest" description="Disordered" evidence="1">
    <location>
        <begin position="1186"/>
        <end position="1255"/>
    </location>
</feature>
<feature type="compositionally biased region" description="Polar residues" evidence="1">
    <location>
        <begin position="1307"/>
        <end position="1320"/>
    </location>
</feature>
<feature type="region of interest" description="Disordered" evidence="1">
    <location>
        <begin position="1307"/>
        <end position="1345"/>
    </location>
</feature>
<feature type="compositionally biased region" description="Basic and acidic residues" evidence="1">
    <location>
        <begin position="532"/>
        <end position="543"/>
    </location>
</feature>
<organism evidence="2 3">
    <name type="scientific">Drosophila mojavensis</name>
    <name type="common">Fruit fly</name>
    <dbReference type="NCBI Taxonomy" id="7230"/>
    <lineage>
        <taxon>Eukaryota</taxon>
        <taxon>Metazoa</taxon>
        <taxon>Ecdysozoa</taxon>
        <taxon>Arthropoda</taxon>
        <taxon>Hexapoda</taxon>
        <taxon>Insecta</taxon>
        <taxon>Pterygota</taxon>
        <taxon>Neoptera</taxon>
        <taxon>Endopterygota</taxon>
        <taxon>Diptera</taxon>
        <taxon>Brachycera</taxon>
        <taxon>Muscomorpha</taxon>
        <taxon>Ephydroidea</taxon>
        <taxon>Drosophilidae</taxon>
        <taxon>Drosophila</taxon>
    </lineage>
</organism>
<feature type="compositionally biased region" description="Basic and acidic residues" evidence="1">
    <location>
        <begin position="2303"/>
        <end position="2333"/>
    </location>
</feature>
<feature type="compositionally biased region" description="Polar residues" evidence="1">
    <location>
        <begin position="389"/>
        <end position="400"/>
    </location>
</feature>
<feature type="compositionally biased region" description="Basic and acidic residues" evidence="1">
    <location>
        <begin position="2888"/>
        <end position="2904"/>
    </location>
</feature>
<feature type="compositionally biased region" description="Low complexity" evidence="1">
    <location>
        <begin position="1858"/>
        <end position="1869"/>
    </location>
</feature>
<feature type="compositionally biased region" description="Basic and acidic residues" evidence="1">
    <location>
        <begin position="3413"/>
        <end position="3426"/>
    </location>
</feature>
<feature type="region of interest" description="Disordered" evidence="1">
    <location>
        <begin position="149"/>
        <end position="177"/>
    </location>
</feature>
<feature type="compositionally biased region" description="Polar residues" evidence="1">
    <location>
        <begin position="1811"/>
        <end position="1828"/>
    </location>
</feature>
<feature type="compositionally biased region" description="Basic and acidic residues" evidence="1">
    <location>
        <begin position="3469"/>
        <end position="3482"/>
    </location>
</feature>
<feature type="compositionally biased region" description="Polar residues" evidence="1">
    <location>
        <begin position="1227"/>
        <end position="1248"/>
    </location>
</feature>
<feature type="compositionally biased region" description="Basic and acidic residues" evidence="1">
    <location>
        <begin position="2952"/>
        <end position="2979"/>
    </location>
</feature>
<keyword evidence="3" id="KW-1185">Reference proteome</keyword>
<feature type="compositionally biased region" description="Basic and acidic residues" evidence="1">
    <location>
        <begin position="2246"/>
        <end position="2255"/>
    </location>
</feature>
<feature type="region of interest" description="Disordered" evidence="1">
    <location>
        <begin position="743"/>
        <end position="845"/>
    </location>
</feature>
<feature type="region of interest" description="Disordered" evidence="1">
    <location>
        <begin position="2290"/>
        <end position="2441"/>
    </location>
</feature>
<feature type="region of interest" description="Disordered" evidence="1">
    <location>
        <begin position="106"/>
        <end position="128"/>
    </location>
</feature>
<feature type="region of interest" description="Disordered" evidence="1">
    <location>
        <begin position="1983"/>
        <end position="2153"/>
    </location>
</feature>
<feature type="compositionally biased region" description="Polar residues" evidence="1">
    <location>
        <begin position="359"/>
        <end position="379"/>
    </location>
</feature>
<dbReference type="OrthoDB" id="8064978at2759"/>
<feature type="compositionally biased region" description="Polar residues" evidence="1">
    <location>
        <begin position="1203"/>
        <end position="1212"/>
    </location>
</feature>
<evidence type="ECO:0000313" key="2">
    <source>
        <dbReference type="EMBL" id="EDW14129.1"/>
    </source>
</evidence>
<feature type="compositionally biased region" description="Basic and acidic residues" evidence="1">
    <location>
        <begin position="2052"/>
        <end position="2066"/>
    </location>
</feature>
<reference evidence="2 3" key="1">
    <citation type="journal article" date="2007" name="Nature">
        <title>Evolution of genes and genomes on the Drosophila phylogeny.</title>
        <authorList>
            <consortium name="Drosophila 12 Genomes Consortium"/>
            <person name="Clark A.G."/>
            <person name="Eisen M.B."/>
            <person name="Smith D.R."/>
            <person name="Bergman C.M."/>
            <person name="Oliver B."/>
            <person name="Markow T.A."/>
            <person name="Kaufman T.C."/>
            <person name="Kellis M."/>
            <person name="Gelbart W."/>
            <person name="Iyer V.N."/>
            <person name="Pollard D.A."/>
            <person name="Sackton T.B."/>
            <person name="Larracuente A.M."/>
            <person name="Singh N.D."/>
            <person name="Abad J.P."/>
            <person name="Abt D.N."/>
            <person name="Adryan B."/>
            <person name="Aguade M."/>
            <person name="Akashi H."/>
            <person name="Anderson W.W."/>
            <person name="Aquadro C.F."/>
            <person name="Ardell D.H."/>
            <person name="Arguello R."/>
            <person name="Artieri C.G."/>
            <person name="Barbash D.A."/>
            <person name="Barker D."/>
            <person name="Barsanti P."/>
            <person name="Batterham P."/>
            <person name="Batzoglou S."/>
            <person name="Begun D."/>
            <person name="Bhutkar A."/>
            <person name="Blanco E."/>
            <person name="Bosak S.A."/>
            <person name="Bradley R.K."/>
            <person name="Brand A.D."/>
            <person name="Brent M.R."/>
            <person name="Brooks A.N."/>
            <person name="Brown R.H."/>
            <person name="Butlin R.K."/>
            <person name="Caggese C."/>
            <person name="Calvi B.R."/>
            <person name="Bernardo de Carvalho A."/>
            <person name="Caspi A."/>
            <person name="Castrezana S."/>
            <person name="Celniker S.E."/>
            <person name="Chang J.L."/>
            <person name="Chapple C."/>
            <person name="Chatterji S."/>
            <person name="Chinwalla A."/>
            <person name="Civetta A."/>
            <person name="Clifton S.W."/>
            <person name="Comeron J.M."/>
            <person name="Costello J.C."/>
            <person name="Coyne J.A."/>
            <person name="Daub J."/>
            <person name="David R.G."/>
            <person name="Delcher A.L."/>
            <person name="Delehaunty K."/>
            <person name="Do C.B."/>
            <person name="Ebling H."/>
            <person name="Edwards K."/>
            <person name="Eickbush T."/>
            <person name="Evans J.D."/>
            <person name="Filipski A."/>
            <person name="Findeiss S."/>
            <person name="Freyhult E."/>
            <person name="Fulton L."/>
            <person name="Fulton R."/>
            <person name="Garcia A.C."/>
            <person name="Gardiner A."/>
            <person name="Garfield D.A."/>
            <person name="Garvin B.E."/>
            <person name="Gibson G."/>
            <person name="Gilbert D."/>
            <person name="Gnerre S."/>
            <person name="Godfrey J."/>
            <person name="Good R."/>
            <person name="Gotea V."/>
            <person name="Gravely B."/>
            <person name="Greenberg A.J."/>
            <person name="Griffiths-Jones S."/>
            <person name="Gross S."/>
            <person name="Guigo R."/>
            <person name="Gustafson E.A."/>
            <person name="Haerty W."/>
            <person name="Hahn M.W."/>
            <person name="Halligan D.L."/>
            <person name="Halpern A.L."/>
            <person name="Halter G.M."/>
            <person name="Han M.V."/>
            <person name="Heger A."/>
            <person name="Hillier L."/>
            <person name="Hinrichs A.S."/>
            <person name="Holmes I."/>
            <person name="Hoskins R.A."/>
            <person name="Hubisz M.J."/>
            <person name="Hultmark D."/>
            <person name="Huntley M.A."/>
            <person name="Jaffe D.B."/>
            <person name="Jagadeeshan S."/>
            <person name="Jeck W.R."/>
            <person name="Johnson J."/>
            <person name="Jones C.D."/>
            <person name="Jordan W.C."/>
            <person name="Karpen G.H."/>
            <person name="Kataoka E."/>
            <person name="Keightley P.D."/>
            <person name="Kheradpour P."/>
            <person name="Kirkness E.F."/>
            <person name="Koerich L.B."/>
            <person name="Kristiansen K."/>
            <person name="Kudrna D."/>
            <person name="Kulathinal R.J."/>
            <person name="Kumar S."/>
            <person name="Kwok R."/>
            <person name="Lander E."/>
            <person name="Langley C.H."/>
            <person name="Lapoint R."/>
            <person name="Lazzaro B.P."/>
            <person name="Lee S.J."/>
            <person name="Levesque L."/>
            <person name="Li R."/>
            <person name="Lin C.F."/>
            <person name="Lin M.F."/>
            <person name="Lindblad-Toh K."/>
            <person name="Llopart A."/>
            <person name="Long M."/>
            <person name="Low L."/>
            <person name="Lozovsky E."/>
            <person name="Lu J."/>
            <person name="Luo M."/>
            <person name="Machado C.A."/>
            <person name="Makalowski W."/>
            <person name="Marzo M."/>
            <person name="Matsuda M."/>
            <person name="Matzkin L."/>
            <person name="McAllister B."/>
            <person name="McBride C.S."/>
            <person name="McKernan B."/>
            <person name="McKernan K."/>
            <person name="Mendez-Lago M."/>
            <person name="Minx P."/>
            <person name="Mollenhauer M.U."/>
            <person name="Montooth K."/>
            <person name="Mount S.M."/>
            <person name="Mu X."/>
            <person name="Myers E."/>
            <person name="Negre B."/>
            <person name="Newfeld S."/>
            <person name="Nielsen R."/>
            <person name="Noor M.A."/>
            <person name="O'Grady P."/>
            <person name="Pachter L."/>
            <person name="Papaceit M."/>
            <person name="Parisi M.J."/>
            <person name="Parisi M."/>
            <person name="Parts L."/>
            <person name="Pedersen J.S."/>
            <person name="Pesole G."/>
            <person name="Phillippy A.M."/>
            <person name="Ponting C.P."/>
            <person name="Pop M."/>
            <person name="Porcelli D."/>
            <person name="Powell J.R."/>
            <person name="Prohaska S."/>
            <person name="Pruitt K."/>
            <person name="Puig M."/>
            <person name="Quesneville H."/>
            <person name="Ram K.R."/>
            <person name="Rand D."/>
            <person name="Rasmussen M.D."/>
            <person name="Reed L.K."/>
            <person name="Reenan R."/>
            <person name="Reily A."/>
            <person name="Remington K.A."/>
            <person name="Rieger T.T."/>
            <person name="Ritchie M.G."/>
            <person name="Robin C."/>
            <person name="Rogers Y.H."/>
            <person name="Rohde C."/>
            <person name="Rozas J."/>
            <person name="Rubenfield M.J."/>
            <person name="Ruiz A."/>
            <person name="Russo S."/>
            <person name="Salzberg S.L."/>
            <person name="Sanchez-Gracia A."/>
            <person name="Saranga D.J."/>
            <person name="Sato H."/>
            <person name="Schaeffer S.W."/>
            <person name="Schatz M.C."/>
            <person name="Schlenke T."/>
            <person name="Schwartz R."/>
            <person name="Segarra C."/>
            <person name="Singh R.S."/>
            <person name="Sirot L."/>
            <person name="Sirota M."/>
            <person name="Sisneros N.B."/>
            <person name="Smith C.D."/>
            <person name="Smith T.F."/>
            <person name="Spieth J."/>
            <person name="Stage D.E."/>
            <person name="Stark A."/>
            <person name="Stephan W."/>
            <person name="Strausberg R.L."/>
            <person name="Strempel S."/>
            <person name="Sturgill D."/>
            <person name="Sutton G."/>
            <person name="Sutton G.G."/>
            <person name="Tao W."/>
            <person name="Teichmann S."/>
            <person name="Tobari Y.N."/>
            <person name="Tomimura Y."/>
            <person name="Tsolas J.M."/>
            <person name="Valente V.L."/>
            <person name="Venter E."/>
            <person name="Venter J.C."/>
            <person name="Vicario S."/>
            <person name="Vieira F.G."/>
            <person name="Vilella A.J."/>
            <person name="Villasante A."/>
            <person name="Walenz B."/>
            <person name="Wang J."/>
            <person name="Wasserman M."/>
            <person name="Watts T."/>
            <person name="Wilson D."/>
            <person name="Wilson R.K."/>
            <person name="Wing R.A."/>
            <person name="Wolfner M.F."/>
            <person name="Wong A."/>
            <person name="Wong G.K."/>
            <person name="Wu C.I."/>
            <person name="Wu G."/>
            <person name="Yamamoto D."/>
            <person name="Yang H.P."/>
            <person name="Yang S.P."/>
            <person name="Yorke J.A."/>
            <person name="Yoshida K."/>
            <person name="Zdobnov E."/>
            <person name="Zhang P."/>
            <person name="Zhang Y."/>
            <person name="Zimin A.V."/>
            <person name="Baldwin J."/>
            <person name="Abdouelleil A."/>
            <person name="Abdulkadir J."/>
            <person name="Abebe A."/>
            <person name="Abera B."/>
            <person name="Abreu J."/>
            <person name="Acer S.C."/>
            <person name="Aftuck L."/>
            <person name="Alexander A."/>
            <person name="An P."/>
            <person name="Anderson E."/>
            <person name="Anderson S."/>
            <person name="Arachi H."/>
            <person name="Azer M."/>
            <person name="Bachantsang P."/>
            <person name="Barry A."/>
            <person name="Bayul T."/>
            <person name="Berlin A."/>
            <person name="Bessette D."/>
            <person name="Bloom T."/>
            <person name="Blye J."/>
            <person name="Boguslavskiy L."/>
            <person name="Bonnet C."/>
            <person name="Boukhgalter B."/>
            <person name="Bourzgui I."/>
            <person name="Brown A."/>
            <person name="Cahill P."/>
            <person name="Channer S."/>
            <person name="Cheshatsang Y."/>
            <person name="Chuda L."/>
            <person name="Citroen M."/>
            <person name="Collymore A."/>
            <person name="Cooke P."/>
            <person name="Costello M."/>
            <person name="D'Aco K."/>
            <person name="Daza R."/>
            <person name="De Haan G."/>
            <person name="DeGray S."/>
            <person name="DeMaso C."/>
            <person name="Dhargay N."/>
            <person name="Dooley K."/>
            <person name="Dooley E."/>
            <person name="Doricent M."/>
            <person name="Dorje P."/>
            <person name="Dorjee K."/>
            <person name="Dupes A."/>
            <person name="Elong R."/>
            <person name="Falk J."/>
            <person name="Farina A."/>
            <person name="Faro S."/>
            <person name="Ferguson D."/>
            <person name="Fisher S."/>
            <person name="Foley C.D."/>
            <person name="Franke A."/>
            <person name="Friedrich D."/>
            <person name="Gadbois L."/>
            <person name="Gearin G."/>
            <person name="Gearin C.R."/>
            <person name="Giannoukos G."/>
            <person name="Goode T."/>
            <person name="Graham J."/>
            <person name="Grandbois E."/>
            <person name="Grewal S."/>
            <person name="Gyaltsen K."/>
            <person name="Hafez N."/>
            <person name="Hagos B."/>
            <person name="Hall J."/>
            <person name="Henson C."/>
            <person name="Hollinger A."/>
            <person name="Honan T."/>
            <person name="Huard M.D."/>
            <person name="Hughes L."/>
            <person name="Hurhula B."/>
            <person name="Husby M.E."/>
            <person name="Kamat A."/>
            <person name="Kanga B."/>
            <person name="Kashin S."/>
            <person name="Khazanovich D."/>
            <person name="Kisner P."/>
            <person name="Lance K."/>
            <person name="Lara M."/>
            <person name="Lee W."/>
            <person name="Lennon N."/>
            <person name="Letendre F."/>
            <person name="LeVine R."/>
            <person name="Lipovsky A."/>
            <person name="Liu X."/>
            <person name="Liu J."/>
            <person name="Liu S."/>
            <person name="Lokyitsang T."/>
            <person name="Lokyitsang Y."/>
            <person name="Lubonja R."/>
            <person name="Lui A."/>
            <person name="MacDonald P."/>
            <person name="Magnisalis V."/>
            <person name="Maru K."/>
            <person name="Matthews C."/>
            <person name="McCusker W."/>
            <person name="McDonough S."/>
            <person name="Mehta T."/>
            <person name="Meldrim J."/>
            <person name="Meneus L."/>
            <person name="Mihai O."/>
            <person name="Mihalev A."/>
            <person name="Mihova T."/>
            <person name="Mittelman R."/>
            <person name="Mlenga V."/>
            <person name="Montmayeur A."/>
            <person name="Mulrain L."/>
            <person name="Navidi A."/>
            <person name="Naylor J."/>
            <person name="Negash T."/>
            <person name="Nguyen T."/>
            <person name="Nguyen N."/>
            <person name="Nicol R."/>
            <person name="Norbu C."/>
            <person name="Norbu N."/>
            <person name="Novod N."/>
            <person name="O'Neill B."/>
            <person name="Osman S."/>
            <person name="Markiewicz E."/>
            <person name="Oyono O.L."/>
            <person name="Patti C."/>
            <person name="Phunkhang P."/>
            <person name="Pierre F."/>
            <person name="Priest M."/>
            <person name="Raghuraman S."/>
            <person name="Rege F."/>
            <person name="Reyes R."/>
            <person name="Rise C."/>
            <person name="Rogov P."/>
            <person name="Ross K."/>
            <person name="Ryan E."/>
            <person name="Settipalli S."/>
            <person name="Shea T."/>
            <person name="Sherpa N."/>
            <person name="Shi L."/>
            <person name="Shih D."/>
            <person name="Sparrow T."/>
            <person name="Spaulding J."/>
            <person name="Stalker J."/>
            <person name="Stange-Thomann N."/>
            <person name="Stavropoulos S."/>
            <person name="Stone C."/>
            <person name="Strader C."/>
            <person name="Tesfaye S."/>
            <person name="Thomson T."/>
            <person name="Thoulutsang Y."/>
            <person name="Thoulutsang D."/>
            <person name="Topham K."/>
            <person name="Topping I."/>
            <person name="Tsamla T."/>
            <person name="Vassiliev H."/>
            <person name="Vo A."/>
            <person name="Wangchuk T."/>
            <person name="Wangdi T."/>
            <person name="Weiand M."/>
            <person name="Wilkinson J."/>
            <person name="Wilson A."/>
            <person name="Yadav S."/>
            <person name="Young G."/>
            <person name="Yu Q."/>
            <person name="Zembek L."/>
            <person name="Zhong D."/>
            <person name="Zimmer A."/>
            <person name="Zwirko Z."/>
            <person name="Jaffe D.B."/>
            <person name="Alvarez P."/>
            <person name="Brockman W."/>
            <person name="Butler J."/>
            <person name="Chin C."/>
            <person name="Gnerre S."/>
            <person name="Grabherr M."/>
            <person name="Kleber M."/>
            <person name="Mauceli E."/>
            <person name="MacCallum I."/>
        </authorList>
    </citation>
    <scope>NUCLEOTIDE SEQUENCE [LARGE SCALE GENOMIC DNA]</scope>
    <source>
        <strain evidence="3">Tucson 15081-1352.22</strain>
    </source>
</reference>
<feature type="region of interest" description="Disordered" evidence="1">
    <location>
        <begin position="2463"/>
        <end position="2486"/>
    </location>
</feature>
<feature type="compositionally biased region" description="Acidic residues" evidence="1">
    <location>
        <begin position="3483"/>
        <end position="3492"/>
    </location>
</feature>
<gene>
    <name evidence="2" type="primary">Dmoj\GI23508</name>
    <name evidence="2" type="ORF">Dmoj_GI23508</name>
</gene>
<feature type="region of interest" description="Disordered" evidence="1">
    <location>
        <begin position="601"/>
        <end position="673"/>
    </location>
</feature>
<feature type="compositionally biased region" description="Basic and acidic residues" evidence="1">
    <location>
        <begin position="743"/>
        <end position="752"/>
    </location>
</feature>
<feature type="compositionally biased region" description="Polar residues" evidence="1">
    <location>
        <begin position="632"/>
        <end position="650"/>
    </location>
</feature>
<feature type="compositionally biased region" description="Basic and acidic residues" evidence="1">
    <location>
        <begin position="3174"/>
        <end position="3194"/>
    </location>
</feature>
<feature type="compositionally biased region" description="Polar residues" evidence="1">
    <location>
        <begin position="2011"/>
        <end position="2023"/>
    </location>
</feature>
<feature type="compositionally biased region" description="Polar residues" evidence="1">
    <location>
        <begin position="2031"/>
        <end position="2042"/>
    </location>
</feature>
<feature type="compositionally biased region" description="Low complexity" evidence="1">
    <location>
        <begin position="2463"/>
        <end position="2481"/>
    </location>
</feature>
<proteinExistence type="predicted"/>
<feature type="compositionally biased region" description="Basic and acidic residues" evidence="1">
    <location>
        <begin position="3151"/>
        <end position="3165"/>
    </location>
</feature>
<evidence type="ECO:0000256" key="1">
    <source>
        <dbReference type="SAM" id="MobiDB-lite"/>
    </source>
</evidence>
<dbReference type="FunCoup" id="B4K679">
    <property type="interactions" value="54"/>
</dbReference>
<accession>B4K679</accession>
<dbReference type="HOGENOM" id="CLU_224909_0_0_1"/>
<dbReference type="InParanoid" id="B4K679"/>
<feature type="compositionally biased region" description="Polar residues" evidence="1">
    <location>
        <begin position="2430"/>
        <end position="2441"/>
    </location>
</feature>
<feature type="region of interest" description="Disordered" evidence="1">
    <location>
        <begin position="1803"/>
        <end position="1876"/>
    </location>
</feature>
<feature type="compositionally biased region" description="Polar residues" evidence="1">
    <location>
        <begin position="834"/>
        <end position="845"/>
    </location>
</feature>
<feature type="compositionally biased region" description="Basic residues" evidence="1">
    <location>
        <begin position="3498"/>
        <end position="3507"/>
    </location>
</feature>
<protein>
    <submittedName>
        <fullName evidence="2">Uncharacterized protein, isoform A</fullName>
    </submittedName>
</protein>
<feature type="compositionally biased region" description="Basic and acidic residues" evidence="1">
    <location>
        <begin position="2760"/>
        <end position="2772"/>
    </location>
</feature>
<feature type="region of interest" description="Disordered" evidence="1">
    <location>
        <begin position="359"/>
        <end position="401"/>
    </location>
</feature>
<feature type="region of interest" description="Disordered" evidence="1">
    <location>
        <begin position="440"/>
        <end position="486"/>
    </location>
</feature>
<feature type="compositionally biased region" description="Polar residues" evidence="1">
    <location>
        <begin position="2188"/>
        <end position="2200"/>
    </location>
</feature>
<feature type="compositionally biased region" description="Basic and acidic residues" evidence="1">
    <location>
        <begin position="2520"/>
        <end position="2530"/>
    </location>
</feature>
<feature type="compositionally biased region" description="Low complexity" evidence="1">
    <location>
        <begin position="3298"/>
        <end position="3317"/>
    </location>
</feature>
<feature type="compositionally biased region" description="Basic and acidic residues" evidence="1">
    <location>
        <begin position="2860"/>
        <end position="2873"/>
    </location>
</feature>
<feature type="compositionally biased region" description="Basic and acidic residues" evidence="1">
    <location>
        <begin position="2742"/>
        <end position="2753"/>
    </location>
</feature>
<feature type="compositionally biased region" description="Polar residues" evidence="1">
    <location>
        <begin position="2334"/>
        <end position="2345"/>
    </location>
</feature>
<feature type="compositionally biased region" description="Basic and acidic residues" evidence="1">
    <location>
        <begin position="2710"/>
        <end position="2733"/>
    </location>
</feature>
<name>B4K679_DROMO</name>
<feature type="compositionally biased region" description="Polar residues" evidence="1">
    <location>
        <begin position="3428"/>
        <end position="3437"/>
    </location>
</feature>
<feature type="region of interest" description="Disordered" evidence="1">
    <location>
        <begin position="2694"/>
        <end position="3615"/>
    </location>
</feature>
<dbReference type="EMBL" id="CH933806">
    <property type="protein sequence ID" value="EDW14129.1"/>
    <property type="molecule type" value="Genomic_DNA"/>
</dbReference>
<feature type="compositionally biased region" description="Polar residues" evidence="1">
    <location>
        <begin position="154"/>
        <end position="172"/>
    </location>
</feature>
<dbReference type="PhylomeDB" id="B4K679"/>
<feature type="compositionally biased region" description="Basic and acidic residues" evidence="1">
    <location>
        <begin position="3260"/>
        <end position="3285"/>
    </location>
</feature>
<feature type="compositionally biased region" description="Basic and acidic residues" evidence="1">
    <location>
        <begin position="3036"/>
        <end position="3049"/>
    </location>
</feature>
<feature type="compositionally biased region" description="Basic and acidic residues" evidence="1">
    <location>
        <begin position="2912"/>
        <end position="2938"/>
    </location>
</feature>
<feature type="compositionally biased region" description="Low complexity" evidence="1">
    <location>
        <begin position="3007"/>
        <end position="3018"/>
    </location>
</feature>
<dbReference type="OMA" id="MMRTPKV"/>